<dbReference type="Proteomes" id="UP000075920">
    <property type="component" value="Unassembled WGS sequence"/>
</dbReference>
<evidence type="ECO:0000313" key="3">
    <source>
        <dbReference type="EnsemblMetazoa" id="AMIN005121-PA"/>
    </source>
</evidence>
<dbReference type="CDD" id="cd09498">
    <property type="entry name" value="SAM_caskin1_2_repeat2"/>
    <property type="match status" value="1"/>
</dbReference>
<name>A0A182W458_9DIPT</name>
<feature type="region of interest" description="Disordered" evidence="1">
    <location>
        <begin position="748"/>
        <end position="795"/>
    </location>
</feature>
<dbReference type="SMART" id="SM00454">
    <property type="entry name" value="SAM"/>
    <property type="match status" value="2"/>
</dbReference>
<dbReference type="PANTHER" id="PTHR24155">
    <property type="entry name" value="OSTEOCLAST-STIMULATING FACTOR 1"/>
    <property type="match status" value="1"/>
</dbReference>
<dbReference type="SUPFAM" id="SSF47769">
    <property type="entry name" value="SAM/Pointed domain"/>
    <property type="match status" value="2"/>
</dbReference>
<dbReference type="Pfam" id="PF07647">
    <property type="entry name" value="SAM_2"/>
    <property type="match status" value="1"/>
</dbReference>
<feature type="region of interest" description="Disordered" evidence="1">
    <location>
        <begin position="144"/>
        <end position="181"/>
    </location>
</feature>
<organism evidence="3 4">
    <name type="scientific">Anopheles minimus</name>
    <dbReference type="NCBI Taxonomy" id="112268"/>
    <lineage>
        <taxon>Eukaryota</taxon>
        <taxon>Metazoa</taxon>
        <taxon>Ecdysozoa</taxon>
        <taxon>Arthropoda</taxon>
        <taxon>Hexapoda</taxon>
        <taxon>Insecta</taxon>
        <taxon>Pterygota</taxon>
        <taxon>Neoptera</taxon>
        <taxon>Endopterygota</taxon>
        <taxon>Diptera</taxon>
        <taxon>Nematocera</taxon>
        <taxon>Culicoidea</taxon>
        <taxon>Culicidae</taxon>
        <taxon>Anophelinae</taxon>
        <taxon>Anopheles</taxon>
    </lineage>
</organism>
<evidence type="ECO:0000313" key="4">
    <source>
        <dbReference type="Proteomes" id="UP000075920"/>
    </source>
</evidence>
<feature type="compositionally biased region" description="Low complexity" evidence="1">
    <location>
        <begin position="925"/>
        <end position="940"/>
    </location>
</feature>
<dbReference type="AlphaFoldDB" id="A0A182W458"/>
<dbReference type="STRING" id="112268.A0A182W458"/>
<feature type="region of interest" description="Disordered" evidence="1">
    <location>
        <begin position="81"/>
        <end position="119"/>
    </location>
</feature>
<dbReference type="GO" id="GO:0005925">
    <property type="term" value="C:focal adhesion"/>
    <property type="evidence" value="ECO:0007669"/>
    <property type="project" value="TreeGrafter"/>
</dbReference>
<feature type="domain" description="SAM" evidence="2">
    <location>
        <begin position="247"/>
        <end position="310"/>
    </location>
</feature>
<dbReference type="Gene3D" id="1.10.150.50">
    <property type="entry name" value="Transcription Factor, Ets-1"/>
    <property type="match status" value="2"/>
</dbReference>
<dbReference type="InterPro" id="IPR013761">
    <property type="entry name" value="SAM/pointed_sf"/>
</dbReference>
<dbReference type="FunFam" id="1.10.150.50:FF:000028">
    <property type="entry name" value="caskin-2 isoform X2"/>
    <property type="match status" value="1"/>
</dbReference>
<dbReference type="GO" id="GO:0019903">
    <property type="term" value="F:protein phosphatase binding"/>
    <property type="evidence" value="ECO:0007669"/>
    <property type="project" value="TreeGrafter"/>
</dbReference>
<feature type="compositionally biased region" description="Low complexity" evidence="1">
    <location>
        <begin position="864"/>
        <end position="883"/>
    </location>
</feature>
<reference evidence="4" key="1">
    <citation type="submission" date="2013-03" db="EMBL/GenBank/DDBJ databases">
        <title>The Genome Sequence of Anopheles minimus MINIMUS1.</title>
        <authorList>
            <consortium name="The Broad Institute Genomics Platform"/>
            <person name="Neafsey D.E."/>
            <person name="Walton C."/>
            <person name="Walker B."/>
            <person name="Young S.K."/>
            <person name="Zeng Q."/>
            <person name="Gargeya S."/>
            <person name="Fitzgerald M."/>
            <person name="Haas B."/>
            <person name="Abouelleil A."/>
            <person name="Allen A.W."/>
            <person name="Alvarado L."/>
            <person name="Arachchi H.M."/>
            <person name="Berlin A.M."/>
            <person name="Chapman S.B."/>
            <person name="Gainer-Dewar J."/>
            <person name="Goldberg J."/>
            <person name="Griggs A."/>
            <person name="Gujja S."/>
            <person name="Hansen M."/>
            <person name="Howarth C."/>
            <person name="Imamovic A."/>
            <person name="Ireland A."/>
            <person name="Larimer J."/>
            <person name="McCowan C."/>
            <person name="Murphy C."/>
            <person name="Pearson M."/>
            <person name="Poon T.W."/>
            <person name="Priest M."/>
            <person name="Roberts A."/>
            <person name="Saif S."/>
            <person name="Shea T."/>
            <person name="Sisk P."/>
            <person name="Sykes S."/>
            <person name="Wortman J."/>
            <person name="Nusbaum C."/>
            <person name="Birren B."/>
        </authorList>
    </citation>
    <scope>NUCLEOTIDE SEQUENCE [LARGE SCALE GENOMIC DNA]</scope>
    <source>
        <strain evidence="4">MINIMUS1</strain>
    </source>
</reference>
<feature type="region of interest" description="Disordered" evidence="1">
    <location>
        <begin position="1"/>
        <end position="61"/>
    </location>
</feature>
<protein>
    <recommendedName>
        <fullName evidence="2">SAM domain-containing protein</fullName>
    </recommendedName>
</protein>
<dbReference type="EnsemblMetazoa" id="AMIN005121-RA">
    <property type="protein sequence ID" value="AMIN005121-PA"/>
    <property type="gene ID" value="AMIN005121"/>
</dbReference>
<feature type="compositionally biased region" description="Gly residues" evidence="1">
    <location>
        <begin position="103"/>
        <end position="119"/>
    </location>
</feature>
<feature type="domain" description="SAM" evidence="2">
    <location>
        <begin position="316"/>
        <end position="380"/>
    </location>
</feature>
<sequence length="998" mass="104314">MRKLSLSTGAGMSRQSKSVPQAKKVMPPAVPDMYGKIGLSNGSGGGGGGGPPTAVIYDTGDGAGRNGGTAVVAGTVILEHHHHHHQPPMESGVPTNNGASSGSAGGATTGSGTTGGGGVGVTAAAPSSLMLRCGPDGIVDYGLDDQGIDLTQSPGRDSPVSLSGSAGSGSRHSTASLDSGRASSYLTGASNSSNRSVSGVGSYGVLSSPRCSVSSCSIGSGSGSGGPAGPGGCSHRLSNHSSSGSRTDHDVISEWLMEIHFHEYTYLFLDAGYDLPTIARMTPEDLTAIGIRKPNHRERLKRHIDALKLPDTLPGYVPGSIDEWLRLLRLEEYVQPLLAQGYQTVHDVTQLTWEDLEDIGIVKLGHQKKILLAIKRVKDIISGKMMGVGLGTAGLAAYGLSPTIARSPAGGHVRAHYDDMSIGLRSDSSKQAQQQQHLAVAGSYSTFLRQQSAPPPPPQATGGTAEQALHFGHVTNMTPHHQMITYPHVHFDGTQAIYRRSSYDDSDITPTNEKASSALLALSEDHHHHHFVGSQAGQQQPSWMIHAQPQQQFVQQHPQMVQQQQQQQQQQQYFQGGGTLPRQHQRNNYGVRLALLNGPPTPDRTVTGRGGGGGVRPIAKIVANNLKLPSPALDGGATGGGVMDADGADPTGYPVPMPMPPLLGQIENVEMATAALDAMHFANYTSSPYAVQHHHLHHHTLTLVTKDTGTPGTVANVPTVPTVGPQQQQQQQQQPIYHNHQSMLLQSHSQQQLLHHHASSSSSTQSTPSPPTLGPGGMGGPPGSAHHPHPYGGAYAGQTLQTTVEVHKVCGQHDNKSNSSLESIDQIPFANENAGTIKQRSSLNRMDHHYQPAVVPPQPQQHPLLLPTLSSSSSSSSSSLTGSITTTLATGCIQQQLSSPSTTQPVPVAAGASNPTPAPSSTVNAGPSVAPTPSAAPAVGQPAAPTKEDSSTTAPTTSSQDIYGTNVLNDIGNMLANLTDELDAMLEEEKCAGISDNE</sequence>
<dbReference type="InterPro" id="IPR001660">
    <property type="entry name" value="SAM"/>
</dbReference>
<feature type="region of interest" description="Disordered" evidence="1">
    <location>
        <begin position="895"/>
        <end position="963"/>
    </location>
</feature>
<dbReference type="GO" id="GO:0035591">
    <property type="term" value="F:signaling adaptor activity"/>
    <property type="evidence" value="ECO:0007669"/>
    <property type="project" value="TreeGrafter"/>
</dbReference>
<feature type="compositionally biased region" description="Polar residues" evidence="1">
    <location>
        <begin position="149"/>
        <end position="181"/>
    </location>
</feature>
<evidence type="ECO:0000256" key="1">
    <source>
        <dbReference type="SAM" id="MobiDB-lite"/>
    </source>
</evidence>
<dbReference type="PROSITE" id="PS50105">
    <property type="entry name" value="SAM_DOMAIN"/>
    <property type="match status" value="2"/>
</dbReference>
<reference evidence="3" key="2">
    <citation type="submission" date="2020-05" db="UniProtKB">
        <authorList>
            <consortium name="EnsemblMetazoa"/>
        </authorList>
    </citation>
    <scope>IDENTIFICATION</scope>
    <source>
        <strain evidence="3">MINIMUS1</strain>
    </source>
</reference>
<feature type="compositionally biased region" description="Gly residues" evidence="1">
    <location>
        <begin position="41"/>
        <end position="51"/>
    </location>
</feature>
<feature type="compositionally biased region" description="Gly residues" evidence="1">
    <location>
        <begin position="220"/>
        <end position="232"/>
    </location>
</feature>
<dbReference type="VEuPathDB" id="VectorBase:AMIN005121"/>
<dbReference type="GO" id="GO:0007185">
    <property type="term" value="P:cell surface receptor protein tyrosine phosphatase signaling pathway"/>
    <property type="evidence" value="ECO:0007669"/>
    <property type="project" value="TreeGrafter"/>
</dbReference>
<feature type="compositionally biased region" description="Polar residues" evidence="1">
    <location>
        <begin position="913"/>
        <end position="924"/>
    </location>
</feature>
<dbReference type="GO" id="GO:0007409">
    <property type="term" value="P:axonogenesis"/>
    <property type="evidence" value="ECO:0007669"/>
    <property type="project" value="TreeGrafter"/>
</dbReference>
<dbReference type="GO" id="GO:0030424">
    <property type="term" value="C:axon"/>
    <property type="evidence" value="ECO:0007669"/>
    <property type="project" value="TreeGrafter"/>
</dbReference>
<dbReference type="InterPro" id="IPR035497">
    <property type="entry name" value="Caskin1/2_SAM_1"/>
</dbReference>
<dbReference type="Pfam" id="PF00536">
    <property type="entry name" value="SAM_1"/>
    <property type="match status" value="1"/>
</dbReference>
<feature type="region of interest" description="Disordered" evidence="1">
    <location>
        <begin position="217"/>
        <end position="245"/>
    </location>
</feature>
<proteinExistence type="predicted"/>
<feature type="compositionally biased region" description="Low complexity" evidence="1">
    <location>
        <begin position="726"/>
        <end position="736"/>
    </location>
</feature>
<accession>A0A182W458</accession>
<feature type="compositionally biased region" description="Polar residues" evidence="1">
    <location>
        <begin position="951"/>
        <end position="963"/>
    </location>
</feature>
<feature type="region of interest" description="Disordered" evidence="1">
    <location>
        <begin position="705"/>
        <end position="736"/>
    </location>
</feature>
<feature type="compositionally biased region" description="Polar residues" evidence="1">
    <location>
        <begin position="1"/>
        <end position="19"/>
    </location>
</feature>
<feature type="region of interest" description="Disordered" evidence="1">
    <location>
        <begin position="851"/>
        <end position="883"/>
    </location>
</feature>
<feature type="compositionally biased region" description="Low complexity" evidence="1">
    <location>
        <begin position="233"/>
        <end position="245"/>
    </location>
</feature>
<dbReference type="FunFam" id="1.10.150.50:FF:000071">
    <property type="entry name" value="Caskin, isoform D"/>
    <property type="match status" value="1"/>
</dbReference>
<dbReference type="PANTHER" id="PTHR24155:SF11">
    <property type="entry name" value="CASKIN, ISOFORM B"/>
    <property type="match status" value="1"/>
</dbReference>
<feature type="compositionally biased region" description="Low complexity" evidence="1">
    <location>
        <begin position="895"/>
        <end position="908"/>
    </location>
</feature>
<keyword evidence="4" id="KW-1185">Reference proteome</keyword>
<dbReference type="CDD" id="cd09497">
    <property type="entry name" value="SAM_caskin1_2_repeat1"/>
    <property type="match status" value="1"/>
</dbReference>
<feature type="compositionally biased region" description="Low complexity" evidence="1">
    <location>
        <begin position="748"/>
        <end position="767"/>
    </location>
</feature>
<dbReference type="InterPro" id="IPR035498">
    <property type="entry name" value="Caskin1/2_SAM_2"/>
</dbReference>
<evidence type="ECO:0000259" key="2">
    <source>
        <dbReference type="PROSITE" id="PS50105"/>
    </source>
</evidence>